<keyword evidence="1" id="KW-0812">Transmembrane</keyword>
<evidence type="ECO:0000259" key="2">
    <source>
        <dbReference type="Pfam" id="PF16537"/>
    </source>
</evidence>
<dbReference type="InterPro" id="IPR032389">
    <property type="entry name" value="GspB_C"/>
</dbReference>
<name>A0A4U1B948_9GAMM</name>
<sequence length="328" mass="36605">MSYILEALKKDPKTQQQLNIDPLRQYHHQSARAPLVSKNLLLSLLALSAFVGSYLFFGGTHWIASTWFSKTPEPEVEEILRASYQSAHPLAAKFDNGDEHNQQLVSWRAEQQQIKLQQQQSQVEAEMQANEERQTQLIAAQIDKAIAKHTLNNQAAGVGQNSQTLANSASSSSQQKSLVTKPVIDLNAQQQDQISPELLAAFNQAIDEAYASEQEKQRIETAVTEVTGRPLNAGADPDNKIDKKNQSGNQVPLLTQLPSRYRNSVPAIQFSLHMYSSDISSRWVRMNGQDYFEGGVSPEGIMVEQIEPQFVILSFQGRAFRLAALSSW</sequence>
<evidence type="ECO:0000313" key="3">
    <source>
        <dbReference type="EMBL" id="TKB47180.1"/>
    </source>
</evidence>
<dbReference type="RefSeq" id="WP_136734530.1">
    <property type="nucleotide sequence ID" value="NZ_SWDB01000004.1"/>
</dbReference>
<comment type="caution">
    <text evidence="3">The sequence shown here is derived from an EMBL/GenBank/DDBJ whole genome shotgun (WGS) entry which is preliminary data.</text>
</comment>
<evidence type="ECO:0000256" key="1">
    <source>
        <dbReference type="SAM" id="Phobius"/>
    </source>
</evidence>
<keyword evidence="4" id="KW-1185">Reference proteome</keyword>
<dbReference type="AlphaFoldDB" id="A0A4U1B948"/>
<protein>
    <recommendedName>
        <fullName evidence="2">Type II secretion system protein GspB C-terminal domain-containing protein</fullName>
    </recommendedName>
</protein>
<feature type="transmembrane region" description="Helical" evidence="1">
    <location>
        <begin position="40"/>
        <end position="64"/>
    </location>
</feature>
<dbReference type="OrthoDB" id="5432325at2"/>
<feature type="domain" description="Type II secretion system protein GspB C-terminal" evidence="2">
    <location>
        <begin position="265"/>
        <end position="324"/>
    </location>
</feature>
<keyword evidence="1" id="KW-0472">Membrane</keyword>
<dbReference type="EMBL" id="SWDB01000004">
    <property type="protein sequence ID" value="TKB47180.1"/>
    <property type="molecule type" value="Genomic_DNA"/>
</dbReference>
<reference evidence="3 4" key="1">
    <citation type="submission" date="2019-04" db="EMBL/GenBank/DDBJ databases">
        <title>Thalassotalea guangxiensis sp. nov., isolated from sediment of the coastal wetland.</title>
        <authorList>
            <person name="Zheng S."/>
            <person name="Zhang D."/>
        </authorList>
    </citation>
    <scope>NUCLEOTIDE SEQUENCE [LARGE SCALE GENOMIC DNA]</scope>
    <source>
        <strain evidence="3 4">ZS-4</strain>
    </source>
</reference>
<accession>A0A4U1B948</accession>
<organism evidence="3 4">
    <name type="scientific">Thalassotalea mangrovi</name>
    <dbReference type="NCBI Taxonomy" id="2572245"/>
    <lineage>
        <taxon>Bacteria</taxon>
        <taxon>Pseudomonadati</taxon>
        <taxon>Pseudomonadota</taxon>
        <taxon>Gammaproteobacteria</taxon>
        <taxon>Alteromonadales</taxon>
        <taxon>Colwelliaceae</taxon>
        <taxon>Thalassotalea</taxon>
    </lineage>
</organism>
<dbReference type="Pfam" id="PF16537">
    <property type="entry name" value="T2SSB"/>
    <property type="match status" value="1"/>
</dbReference>
<keyword evidence="1" id="KW-1133">Transmembrane helix</keyword>
<dbReference type="GO" id="GO:0015627">
    <property type="term" value="C:type II protein secretion system complex"/>
    <property type="evidence" value="ECO:0007669"/>
    <property type="project" value="InterPro"/>
</dbReference>
<evidence type="ECO:0000313" key="4">
    <source>
        <dbReference type="Proteomes" id="UP000307999"/>
    </source>
</evidence>
<dbReference type="Proteomes" id="UP000307999">
    <property type="component" value="Unassembled WGS sequence"/>
</dbReference>
<proteinExistence type="predicted"/>
<gene>
    <name evidence="3" type="ORF">E8M12_02670</name>
</gene>